<dbReference type="PANTHER" id="PTHR30204:SF97">
    <property type="entry name" value="MERR FAMILY REGULATORY PROTEIN"/>
    <property type="match status" value="1"/>
</dbReference>
<dbReference type="GO" id="GO:0003700">
    <property type="term" value="F:DNA-binding transcription factor activity"/>
    <property type="evidence" value="ECO:0007669"/>
    <property type="project" value="InterPro"/>
</dbReference>
<name>A0AAW9K3A0_CARML</name>
<dbReference type="GO" id="GO:0003677">
    <property type="term" value="F:DNA binding"/>
    <property type="evidence" value="ECO:0007669"/>
    <property type="project" value="UniProtKB-KW"/>
</dbReference>
<dbReference type="InterPro" id="IPR029442">
    <property type="entry name" value="GyrI-like"/>
</dbReference>
<proteinExistence type="predicted"/>
<dbReference type="SUPFAM" id="SSF55136">
    <property type="entry name" value="Probable bacterial effector-binding domain"/>
    <property type="match status" value="1"/>
</dbReference>
<dbReference type="InterPro" id="IPR011256">
    <property type="entry name" value="Reg_factor_effector_dom_sf"/>
</dbReference>
<dbReference type="SMART" id="SM00422">
    <property type="entry name" value="HTH_MERR"/>
    <property type="match status" value="1"/>
</dbReference>
<sequence length="276" mass="31890">MFKIGDFSRLATTSIRMLRYYDKIKLLTPAIIDEATGYRYYTAAQLSQINKIKKLKEMGFSLAIIKELVAIEQDPRQVENYLKTREKELQVELDELNQQQNLLKSSLKLVKEDELEMDYHVSVKLIPARQVISVRRILTSYHEEGQLWKIVGKALNEYQLKPENPSYSLAIFRDEEYKDEDVDVEIQMAISETDPLKTNVFEIKKSPSIKVASVMMNGSYDQLPAVNEAVAKWFEVTGEKLKGPMFNIYHVSPGQDANPVNWVTEVCYPLNKKEEV</sequence>
<dbReference type="InterPro" id="IPR000551">
    <property type="entry name" value="MerR-type_HTH_dom"/>
</dbReference>
<dbReference type="AlphaFoldDB" id="A0AAW9K3A0"/>
<gene>
    <name evidence="4" type="ORF">RAK27_08465</name>
</gene>
<dbReference type="Pfam" id="PF06445">
    <property type="entry name" value="GyrI-like"/>
    <property type="match status" value="1"/>
</dbReference>
<dbReference type="InterPro" id="IPR009061">
    <property type="entry name" value="DNA-bd_dom_put_sf"/>
</dbReference>
<dbReference type="PROSITE" id="PS50937">
    <property type="entry name" value="HTH_MERR_2"/>
    <property type="match status" value="1"/>
</dbReference>
<organism evidence="4 5">
    <name type="scientific">Carnobacterium maltaromaticum</name>
    <name type="common">Carnobacterium piscicola</name>
    <dbReference type="NCBI Taxonomy" id="2751"/>
    <lineage>
        <taxon>Bacteria</taxon>
        <taxon>Bacillati</taxon>
        <taxon>Bacillota</taxon>
        <taxon>Bacilli</taxon>
        <taxon>Lactobacillales</taxon>
        <taxon>Carnobacteriaceae</taxon>
        <taxon>Carnobacterium</taxon>
    </lineage>
</organism>
<dbReference type="RefSeq" id="WP_056999285.1">
    <property type="nucleotide sequence ID" value="NZ_BJOJ01000036.1"/>
</dbReference>
<evidence type="ECO:0000259" key="3">
    <source>
        <dbReference type="PROSITE" id="PS50937"/>
    </source>
</evidence>
<reference evidence="4" key="1">
    <citation type="submission" date="2023-08" db="EMBL/GenBank/DDBJ databases">
        <title>Genomic characterization of piscicolin 126 produced by Carnobacterium maltaromaticum CM22 strain isolated from salmon (Salmo salar).</title>
        <authorList>
            <person name="Gonzalez-Gragera E."/>
            <person name="Garcia-Lopez J.D."/>
            <person name="Teso-Perez C."/>
            <person name="Gimenez-Hernandez I."/>
            <person name="Peralta-Sanchez J.M."/>
            <person name="Valdivia E."/>
            <person name="Montalban-Lopez M."/>
            <person name="Martin-Platero A.M."/>
            <person name="Banos A."/>
            <person name="Martinez-Bueno M."/>
        </authorList>
    </citation>
    <scope>NUCLEOTIDE SEQUENCE</scope>
    <source>
        <strain evidence="4">CM22</strain>
    </source>
</reference>
<dbReference type="Proteomes" id="UP001290462">
    <property type="component" value="Unassembled WGS sequence"/>
</dbReference>
<feature type="domain" description="HTH merR-type" evidence="3">
    <location>
        <begin position="1"/>
        <end position="71"/>
    </location>
</feature>
<dbReference type="EMBL" id="JAVBVO010000003">
    <property type="protein sequence ID" value="MDZ5758684.1"/>
    <property type="molecule type" value="Genomic_DNA"/>
</dbReference>
<keyword evidence="1" id="KW-0238">DNA-binding</keyword>
<evidence type="ECO:0000256" key="1">
    <source>
        <dbReference type="ARBA" id="ARBA00023125"/>
    </source>
</evidence>
<dbReference type="InterPro" id="IPR047057">
    <property type="entry name" value="MerR_fam"/>
</dbReference>
<dbReference type="Pfam" id="PF13411">
    <property type="entry name" value="MerR_1"/>
    <property type="match status" value="1"/>
</dbReference>
<dbReference type="Gene3D" id="1.10.1660.10">
    <property type="match status" value="1"/>
</dbReference>
<dbReference type="SUPFAM" id="SSF46955">
    <property type="entry name" value="Putative DNA-binding domain"/>
    <property type="match status" value="1"/>
</dbReference>
<dbReference type="Gene3D" id="3.20.80.10">
    <property type="entry name" value="Regulatory factor, effector binding domain"/>
    <property type="match status" value="1"/>
</dbReference>
<evidence type="ECO:0000256" key="2">
    <source>
        <dbReference type="SAM" id="Coils"/>
    </source>
</evidence>
<dbReference type="InterPro" id="IPR010499">
    <property type="entry name" value="AraC_E-bd"/>
</dbReference>
<dbReference type="PANTHER" id="PTHR30204">
    <property type="entry name" value="REDOX-CYCLING DRUG-SENSING TRANSCRIPTIONAL ACTIVATOR SOXR"/>
    <property type="match status" value="1"/>
</dbReference>
<keyword evidence="2" id="KW-0175">Coiled coil</keyword>
<accession>A0AAW9K3A0</accession>
<dbReference type="CDD" id="cd01107">
    <property type="entry name" value="HTH_BmrR"/>
    <property type="match status" value="1"/>
</dbReference>
<evidence type="ECO:0000313" key="5">
    <source>
        <dbReference type="Proteomes" id="UP001290462"/>
    </source>
</evidence>
<feature type="coiled-coil region" evidence="2">
    <location>
        <begin position="79"/>
        <end position="113"/>
    </location>
</feature>
<evidence type="ECO:0000313" key="4">
    <source>
        <dbReference type="EMBL" id="MDZ5758684.1"/>
    </source>
</evidence>
<dbReference type="SMART" id="SM00871">
    <property type="entry name" value="AraC_E_bind"/>
    <property type="match status" value="1"/>
</dbReference>
<protein>
    <submittedName>
        <fullName evidence="4">MerR family transcriptional regulator</fullName>
    </submittedName>
</protein>
<dbReference type="GeneID" id="83605272"/>
<comment type="caution">
    <text evidence="4">The sequence shown here is derived from an EMBL/GenBank/DDBJ whole genome shotgun (WGS) entry which is preliminary data.</text>
</comment>